<evidence type="ECO:0000313" key="1">
    <source>
        <dbReference type="EMBL" id="RML94875.1"/>
    </source>
</evidence>
<dbReference type="AlphaFoldDB" id="A0A3M3A436"/>
<gene>
    <name evidence="1" type="ORF">APX70_08569</name>
</gene>
<proteinExistence type="predicted"/>
<dbReference type="Proteomes" id="UP000282378">
    <property type="component" value="Unassembled WGS sequence"/>
</dbReference>
<reference evidence="1 2" key="1">
    <citation type="submission" date="2018-08" db="EMBL/GenBank/DDBJ databases">
        <title>Recombination of ecologically and evolutionarily significant loci maintains genetic cohesion in the Pseudomonas syringae species complex.</title>
        <authorList>
            <person name="Dillon M."/>
            <person name="Thakur S."/>
            <person name="Almeida R.N.D."/>
            <person name="Weir B.S."/>
            <person name="Guttman D.S."/>
        </authorList>
    </citation>
    <scope>NUCLEOTIDE SEQUENCE [LARGE SCALE GENOMIC DNA]</scope>
    <source>
        <strain evidence="1 2">88_10</strain>
    </source>
</reference>
<sequence length="377" mass="41606">MLSTRLGKCVQHAHRLNAWMRLQRGVFVHHFDLDSGNARQVFRFAYQHVGTLAQLLQQHLGIVPRQVAVLEFHGAQVGHNVQRLAAIDTTDVHGAVRNVITLVAAALLLDSFLAVAQFGDEIAGQVNRVDRPGGQRRMRFLASAEGAIRRLAFVPDGKLHQRGFADHAQEWTHRRKVQYVQQTPHANAADFFIVGQGQLQRTQQGHVCRIEHGVDRQRNKALHVAGTTAIDTAVAQGCLKRRHRPCLTRSRHHVGVAGKQHARHITRAGAGKQVGLFAGLVLDDQRLDAFAGQQLADVFDQRHVRLRRHGVEGDQALEDFQCTGAHEALLACSVTISKRRMSNGLMEVLVVPVLISSAITSPTPGPSWKPCPQNANA</sequence>
<name>A0A3M3A436_PSEYM</name>
<protein>
    <submittedName>
        <fullName evidence="1">Uncharacterized protein</fullName>
    </submittedName>
</protein>
<comment type="caution">
    <text evidence="1">The sequence shown here is derived from an EMBL/GenBank/DDBJ whole genome shotgun (WGS) entry which is preliminary data.</text>
</comment>
<accession>A0A3M3A436</accession>
<evidence type="ECO:0000313" key="2">
    <source>
        <dbReference type="Proteomes" id="UP000282378"/>
    </source>
</evidence>
<organism evidence="1 2">
    <name type="scientific">Pseudomonas syringae pv. maculicola</name>
    <dbReference type="NCBI Taxonomy" id="59511"/>
    <lineage>
        <taxon>Bacteria</taxon>
        <taxon>Pseudomonadati</taxon>
        <taxon>Pseudomonadota</taxon>
        <taxon>Gammaproteobacteria</taxon>
        <taxon>Pseudomonadales</taxon>
        <taxon>Pseudomonadaceae</taxon>
        <taxon>Pseudomonas</taxon>
    </lineage>
</organism>
<dbReference type="EMBL" id="RBNL01000953">
    <property type="protein sequence ID" value="RML94875.1"/>
    <property type="molecule type" value="Genomic_DNA"/>
</dbReference>